<evidence type="ECO:0000256" key="1">
    <source>
        <dbReference type="SAM" id="Coils"/>
    </source>
</evidence>
<keyword evidence="4" id="KW-1185">Reference proteome</keyword>
<reference evidence="3 4" key="1">
    <citation type="submission" date="2017-09" db="EMBL/GenBank/DDBJ databases">
        <title>Sphingomonas panjinensis sp.nov., isolated from oil-contaminated soil.</title>
        <authorList>
            <person name="Wang L."/>
            <person name="Chen L."/>
        </authorList>
    </citation>
    <scope>NUCLEOTIDE SEQUENCE [LARGE SCALE GENOMIC DNA]</scope>
    <source>
        <strain evidence="3 4">FW-11</strain>
    </source>
</reference>
<evidence type="ECO:0000313" key="4">
    <source>
        <dbReference type="Proteomes" id="UP000244162"/>
    </source>
</evidence>
<feature type="coiled-coil region" evidence="1">
    <location>
        <begin position="128"/>
        <end position="155"/>
    </location>
</feature>
<name>A0A2T5G199_9SPHN</name>
<evidence type="ECO:0000313" key="3">
    <source>
        <dbReference type="EMBL" id="PTQ12925.1"/>
    </source>
</evidence>
<gene>
    <name evidence="3" type="ORF">CLG96_01930</name>
</gene>
<dbReference type="EMBL" id="NWBU01000004">
    <property type="protein sequence ID" value="PTQ12925.1"/>
    <property type="molecule type" value="Genomic_DNA"/>
</dbReference>
<comment type="caution">
    <text evidence="3">The sequence shown here is derived from an EMBL/GenBank/DDBJ whole genome shotgun (WGS) entry which is preliminary data.</text>
</comment>
<dbReference type="Proteomes" id="UP000244162">
    <property type="component" value="Unassembled WGS sequence"/>
</dbReference>
<dbReference type="RefSeq" id="WP_107966162.1">
    <property type="nucleotide sequence ID" value="NZ_NWBU01000004.1"/>
</dbReference>
<dbReference type="OrthoDB" id="10630at2"/>
<organism evidence="3 4">
    <name type="scientific">Sphingomonas oleivorans</name>
    <dbReference type="NCBI Taxonomy" id="1735121"/>
    <lineage>
        <taxon>Bacteria</taxon>
        <taxon>Pseudomonadati</taxon>
        <taxon>Pseudomonadota</taxon>
        <taxon>Alphaproteobacteria</taxon>
        <taxon>Sphingomonadales</taxon>
        <taxon>Sphingomonadaceae</taxon>
        <taxon>Sphingomonas</taxon>
    </lineage>
</organism>
<feature type="region of interest" description="Disordered" evidence="2">
    <location>
        <begin position="178"/>
        <end position="198"/>
    </location>
</feature>
<sequence>MTDEALPITIVFSAGYLDGVMEGEPAEVRRQWRTIRQHVRSQAARIAELERERDTAFSDAALYAKALFKMRDMLIAVNDELEDEGDRVYLGSTNHADLIRDAWNFADNLQWEEIIEKNRPRTSYREALDCQIARANAAEARVAELERERDELLGAKNFPDPSRLSGYCRRAPAAEAERDRLREALRPSPTQPGSGEDA</sequence>
<protein>
    <submittedName>
        <fullName evidence="3">Uncharacterized protein</fullName>
    </submittedName>
</protein>
<evidence type="ECO:0000256" key="2">
    <source>
        <dbReference type="SAM" id="MobiDB-lite"/>
    </source>
</evidence>
<proteinExistence type="predicted"/>
<dbReference type="AlphaFoldDB" id="A0A2T5G199"/>
<keyword evidence="1" id="KW-0175">Coiled coil</keyword>
<accession>A0A2T5G199</accession>